<evidence type="ECO:0000256" key="2">
    <source>
        <dbReference type="ARBA" id="ARBA00023134"/>
    </source>
</evidence>
<organism evidence="3 4">
    <name type="scientific">Candidatus Gottesmanbacteria bacterium RBG_16_37_8</name>
    <dbReference type="NCBI Taxonomy" id="1798371"/>
    <lineage>
        <taxon>Bacteria</taxon>
        <taxon>Candidatus Gottesmaniibacteriota</taxon>
    </lineage>
</organism>
<dbReference type="EMBL" id="MFJA01000039">
    <property type="protein sequence ID" value="OGG03128.1"/>
    <property type="molecule type" value="Genomic_DNA"/>
</dbReference>
<gene>
    <name evidence="3" type="ORF">A2W14_04645</name>
</gene>
<accession>A0A1F5YSD6</accession>
<dbReference type="HAMAP" id="MF_00590">
    <property type="entry name" value="Dephospho_CoA_kinase_GTP_dep"/>
    <property type="match status" value="1"/>
</dbReference>
<sequence>MFGTKIDEKLRQKLKKPLGILIGGEADIIKEMLKKILQNNQNNLIISVGDEITGYLNKLGEQADISIVDFYINRIKIHENLTDLKFARKFLEAKYTDKVINTVNPAGNITSQAVKAVKRGLTALIKDGRKRVIIVEGEEDLIALPAILLAPLNTLVLYGQPDEGVVAVEVTEEKKREIVEMIDKIYTTNI</sequence>
<dbReference type="GO" id="GO:0005525">
    <property type="term" value="F:GTP binding"/>
    <property type="evidence" value="ECO:0007669"/>
    <property type="project" value="UniProtKB-KW"/>
</dbReference>
<dbReference type="Pfam" id="PF04019">
    <property type="entry name" value="DUF359"/>
    <property type="match status" value="1"/>
</dbReference>
<protein>
    <recommendedName>
        <fullName evidence="5">GTP-dependent dephospho-CoA kinase</fullName>
    </recommendedName>
</protein>
<dbReference type="AlphaFoldDB" id="A0A1F5YSD6"/>
<dbReference type="PANTHER" id="PTHR40732:SF1">
    <property type="entry name" value="GTP-DEPENDENT DEPHOSPHO-COA KINASE"/>
    <property type="match status" value="1"/>
</dbReference>
<name>A0A1F5YSD6_9BACT</name>
<comment type="caution">
    <text evidence="3">The sequence shown here is derived from an EMBL/GenBank/DDBJ whole genome shotgun (WGS) entry which is preliminary data.</text>
</comment>
<proteinExistence type="inferred from homology"/>
<dbReference type="GO" id="GO:0015937">
    <property type="term" value="P:coenzyme A biosynthetic process"/>
    <property type="evidence" value="ECO:0007669"/>
    <property type="project" value="InterPro"/>
</dbReference>
<dbReference type="Proteomes" id="UP000176665">
    <property type="component" value="Unassembled WGS sequence"/>
</dbReference>
<keyword evidence="1" id="KW-0547">Nucleotide-binding</keyword>
<reference evidence="3 4" key="1">
    <citation type="journal article" date="2016" name="Nat. Commun.">
        <title>Thousands of microbial genomes shed light on interconnected biogeochemical processes in an aquifer system.</title>
        <authorList>
            <person name="Anantharaman K."/>
            <person name="Brown C.T."/>
            <person name="Hug L.A."/>
            <person name="Sharon I."/>
            <person name="Castelle C.J."/>
            <person name="Probst A.J."/>
            <person name="Thomas B.C."/>
            <person name="Singh A."/>
            <person name="Wilkins M.J."/>
            <person name="Karaoz U."/>
            <person name="Brodie E.L."/>
            <person name="Williams K.H."/>
            <person name="Hubbard S.S."/>
            <person name="Banfield J.F."/>
        </authorList>
    </citation>
    <scope>NUCLEOTIDE SEQUENCE [LARGE SCALE GENOMIC DNA]</scope>
</reference>
<keyword evidence="2" id="KW-0342">GTP-binding</keyword>
<evidence type="ECO:0008006" key="5">
    <source>
        <dbReference type="Google" id="ProtNLM"/>
    </source>
</evidence>
<dbReference type="InterPro" id="IPR007164">
    <property type="entry name" value="GTP-dep_dephospho-CoA_kin"/>
</dbReference>
<dbReference type="GO" id="GO:0016301">
    <property type="term" value="F:kinase activity"/>
    <property type="evidence" value="ECO:0007669"/>
    <property type="project" value="InterPro"/>
</dbReference>
<evidence type="ECO:0000313" key="3">
    <source>
        <dbReference type="EMBL" id="OGG03128.1"/>
    </source>
</evidence>
<evidence type="ECO:0000256" key="1">
    <source>
        <dbReference type="ARBA" id="ARBA00022741"/>
    </source>
</evidence>
<dbReference type="STRING" id="1798371.A2W14_04645"/>
<evidence type="ECO:0000313" key="4">
    <source>
        <dbReference type="Proteomes" id="UP000176665"/>
    </source>
</evidence>
<dbReference type="PANTHER" id="PTHR40732">
    <property type="entry name" value="UPF0218 PROTEIN TK1697"/>
    <property type="match status" value="1"/>
</dbReference>